<dbReference type="InterPro" id="IPR017853">
    <property type="entry name" value="GH"/>
</dbReference>
<evidence type="ECO:0000313" key="2">
    <source>
        <dbReference type="EMBL" id="OPZ93777.1"/>
    </source>
</evidence>
<accession>A0A1V5MKI0</accession>
<dbReference type="SUPFAM" id="SSF51445">
    <property type="entry name" value="(Trans)glycosidases"/>
    <property type="match status" value="1"/>
</dbReference>
<dbReference type="Proteomes" id="UP000485484">
    <property type="component" value="Unassembled WGS sequence"/>
</dbReference>
<sequence>MKKESGGNWHARSFFGLHYDLHANAQDTVLGRDTDFEHIYRELKKVKPDFVQYDGKGHPGYAGYPTRVGTPSPGIVKDALKVWREVTRKLDIPLSVHYSGVWDKAALARHPEWGRIKADGSWNDIMTCCNSDYTEKLMIPQLLEIIDRYDVDGFWVDGENWAMAPCWCPRCLELFRKETGVARPPRSKEEPHWREWLAFHRRAFENHVCSNWLYSVRQPEEVSLPVDYLSGDFTPSFGCERAAIEARFLASRGLTWDLMAWGFYGPAEKYPWEFKTAEHLQQEAAEVIANGGGLFVYDVPIRSGRLTGWHQDILAEVARFCRDRQPYCQGTESLPQAALLHNSLDYYNNNDPLYKLARATEHVEGALQSLLENHCHVDILNEKALAERIEEYPLVVLPEVEELPEEFLAACGRYVRKGGHLLVSGERSAARLGKVLGVEPEGEASERTAGLPVERQVVMATGRWQPVKTAGGRVLAYEQELDGRRVEPARPLATIHRLGRGKAVGIYGPVFRNFFNTRSPRLRAFLGRVLAEMDNPHLIRVSAPPRIEVILRRDEKRILVHLLNRSAGHPLSNRNHAVEEVPPAGPVGLSLPLAERPKRVRLAPGRGRCGARWRNGRLEVTVAAVGVHQVVVVELGRKKKGRT</sequence>
<dbReference type="InterPro" id="IPR029062">
    <property type="entry name" value="Class_I_gatase-like"/>
</dbReference>
<dbReference type="Gene3D" id="3.20.20.80">
    <property type="entry name" value="Glycosidases"/>
    <property type="match status" value="1"/>
</dbReference>
<evidence type="ECO:0000259" key="1">
    <source>
        <dbReference type="Pfam" id="PF01120"/>
    </source>
</evidence>
<dbReference type="Pfam" id="PF01120">
    <property type="entry name" value="Alpha_L_fucos"/>
    <property type="match status" value="1"/>
</dbReference>
<dbReference type="GO" id="GO:0005975">
    <property type="term" value="P:carbohydrate metabolic process"/>
    <property type="evidence" value="ECO:0007669"/>
    <property type="project" value="InterPro"/>
</dbReference>
<dbReference type="AlphaFoldDB" id="A0A1V5MKI0"/>
<organism evidence="2">
    <name type="scientific">candidate division TA06 bacterium ADurb.Bin417</name>
    <dbReference type="NCBI Taxonomy" id="1852828"/>
    <lineage>
        <taxon>Bacteria</taxon>
        <taxon>Bacteria division TA06</taxon>
    </lineage>
</organism>
<reference evidence="2" key="1">
    <citation type="submission" date="2017-02" db="EMBL/GenBank/DDBJ databases">
        <title>Delving into the versatile metabolic prowess of the omnipresent phylum Bacteroidetes.</title>
        <authorList>
            <person name="Nobu M.K."/>
            <person name="Mei R."/>
            <person name="Narihiro T."/>
            <person name="Kuroda K."/>
            <person name="Liu W.-T."/>
        </authorList>
    </citation>
    <scope>NUCLEOTIDE SEQUENCE</scope>
    <source>
        <strain evidence="2">ADurb.Bin417</strain>
    </source>
</reference>
<name>A0A1V5MKI0_UNCT6</name>
<dbReference type="SUPFAM" id="SSF52317">
    <property type="entry name" value="Class I glutamine amidotransferase-like"/>
    <property type="match status" value="1"/>
</dbReference>
<dbReference type="Gene3D" id="3.40.50.880">
    <property type="match status" value="1"/>
</dbReference>
<proteinExistence type="predicted"/>
<dbReference type="EMBL" id="MWAK01000008">
    <property type="protein sequence ID" value="OPZ93777.1"/>
    <property type="molecule type" value="Genomic_DNA"/>
</dbReference>
<gene>
    <name evidence="2" type="ORF">BWY73_00126</name>
</gene>
<comment type="caution">
    <text evidence="2">The sequence shown here is derived from an EMBL/GenBank/DDBJ whole genome shotgun (WGS) entry which is preliminary data.</text>
</comment>
<dbReference type="GO" id="GO:0004560">
    <property type="term" value="F:alpha-L-fucosidase activity"/>
    <property type="evidence" value="ECO:0007669"/>
    <property type="project" value="InterPro"/>
</dbReference>
<dbReference type="InterPro" id="IPR057739">
    <property type="entry name" value="Glyco_hydro_29_N"/>
</dbReference>
<protein>
    <submittedName>
        <fullName evidence="2">Alpha-L-fucosidase</fullName>
    </submittedName>
</protein>
<feature type="domain" description="Glycoside hydrolase family 29 N-terminal" evidence="1">
    <location>
        <begin position="76"/>
        <end position="321"/>
    </location>
</feature>